<keyword evidence="1" id="KW-0436">Ligase</keyword>
<gene>
    <name evidence="1" type="primary">gatC</name>
    <name evidence="3" type="ORF">UX03_C0037G0006</name>
</gene>
<dbReference type="GO" id="GO:0050567">
    <property type="term" value="F:glutaminyl-tRNA synthase (glutamine-hydrolyzing) activity"/>
    <property type="evidence" value="ECO:0007669"/>
    <property type="project" value="UniProtKB-UniRule"/>
</dbReference>
<dbReference type="Gene3D" id="1.10.20.60">
    <property type="entry name" value="Glu-tRNAGln amidotransferase C subunit, N-terminal domain"/>
    <property type="match status" value="1"/>
</dbReference>
<comment type="catalytic activity">
    <reaction evidence="1">
        <text>L-aspartyl-tRNA(Asn) + L-glutamine + ATP + H2O = L-asparaginyl-tRNA(Asn) + L-glutamate + ADP + phosphate + 2 H(+)</text>
        <dbReference type="Rhea" id="RHEA:14513"/>
        <dbReference type="Rhea" id="RHEA-COMP:9674"/>
        <dbReference type="Rhea" id="RHEA-COMP:9677"/>
        <dbReference type="ChEBI" id="CHEBI:15377"/>
        <dbReference type="ChEBI" id="CHEBI:15378"/>
        <dbReference type="ChEBI" id="CHEBI:29985"/>
        <dbReference type="ChEBI" id="CHEBI:30616"/>
        <dbReference type="ChEBI" id="CHEBI:43474"/>
        <dbReference type="ChEBI" id="CHEBI:58359"/>
        <dbReference type="ChEBI" id="CHEBI:78515"/>
        <dbReference type="ChEBI" id="CHEBI:78516"/>
        <dbReference type="ChEBI" id="CHEBI:456216"/>
    </reaction>
</comment>
<keyword evidence="3" id="KW-0808">Transferase</keyword>
<dbReference type="NCBIfam" id="TIGR00135">
    <property type="entry name" value="gatC"/>
    <property type="match status" value="1"/>
</dbReference>
<evidence type="ECO:0000256" key="1">
    <source>
        <dbReference type="HAMAP-Rule" id="MF_00122"/>
    </source>
</evidence>
<evidence type="ECO:0000313" key="3">
    <source>
        <dbReference type="EMBL" id="KKU01716.1"/>
    </source>
</evidence>
<keyword evidence="1" id="KW-0067">ATP-binding</keyword>
<dbReference type="GO" id="GO:0005524">
    <property type="term" value="F:ATP binding"/>
    <property type="evidence" value="ECO:0007669"/>
    <property type="project" value="UniProtKB-KW"/>
</dbReference>
<dbReference type="Proteomes" id="UP000034086">
    <property type="component" value="Unassembled WGS sequence"/>
</dbReference>
<dbReference type="SUPFAM" id="SSF141000">
    <property type="entry name" value="Glu-tRNAGln amidotransferase C subunit"/>
    <property type="match status" value="1"/>
</dbReference>
<dbReference type="GO" id="GO:0006450">
    <property type="term" value="P:regulation of translational fidelity"/>
    <property type="evidence" value="ECO:0007669"/>
    <property type="project" value="InterPro"/>
</dbReference>
<dbReference type="PANTHER" id="PTHR15004">
    <property type="entry name" value="GLUTAMYL-TRNA(GLN) AMIDOTRANSFERASE SUBUNIT C, MITOCHONDRIAL"/>
    <property type="match status" value="1"/>
</dbReference>
<comment type="subunit">
    <text evidence="1">Heterotrimer of A, B and C subunits.</text>
</comment>
<dbReference type="GO" id="GO:0006412">
    <property type="term" value="P:translation"/>
    <property type="evidence" value="ECO:0007669"/>
    <property type="project" value="UniProtKB-UniRule"/>
</dbReference>
<keyword evidence="1" id="KW-0547">Nucleotide-binding</keyword>
<organism evidence="3 4">
    <name type="scientific">Candidatus Woesebacteria bacterium GW2011_GWE1_45_18</name>
    <dbReference type="NCBI Taxonomy" id="1618598"/>
    <lineage>
        <taxon>Bacteria</taxon>
        <taxon>Candidatus Woeseibacteriota</taxon>
    </lineage>
</organism>
<comment type="caution">
    <text evidence="3">The sequence shown here is derived from an EMBL/GenBank/DDBJ whole genome shotgun (WGS) entry which is preliminary data.</text>
</comment>
<dbReference type="PANTHER" id="PTHR15004:SF0">
    <property type="entry name" value="GLUTAMYL-TRNA(GLN) AMIDOTRANSFERASE SUBUNIT C, MITOCHONDRIAL"/>
    <property type="match status" value="1"/>
</dbReference>
<feature type="region of interest" description="Disordered" evidence="2">
    <location>
        <begin position="46"/>
        <end position="81"/>
    </location>
</feature>
<keyword evidence="1" id="KW-0648">Protein biosynthesis</keyword>
<dbReference type="GO" id="GO:0016740">
    <property type="term" value="F:transferase activity"/>
    <property type="evidence" value="ECO:0007669"/>
    <property type="project" value="UniProtKB-KW"/>
</dbReference>
<dbReference type="InterPro" id="IPR036113">
    <property type="entry name" value="Asp/Glu-ADT_sf_sub_c"/>
</dbReference>
<accession>A0A0G1M0J4</accession>
<feature type="compositionally biased region" description="Polar residues" evidence="2">
    <location>
        <begin position="69"/>
        <end position="81"/>
    </location>
</feature>
<name>A0A0G1M0J4_9BACT</name>
<dbReference type="AlphaFoldDB" id="A0A0G1M0J4"/>
<sequence length="103" mass="11469">MSKLTKEEVEHVVKLAKLSISDQELEKYLKQLGEVVNYIGELNEVDTEDTEPTSQTTGLENVTRADELTPQQSLTDESALSGTEAVHNGYFKVEAILTERADK</sequence>
<dbReference type="EC" id="6.3.5.-" evidence="1"/>
<dbReference type="GO" id="GO:0070681">
    <property type="term" value="P:glutaminyl-tRNAGln biosynthesis via transamidation"/>
    <property type="evidence" value="ECO:0007669"/>
    <property type="project" value="TreeGrafter"/>
</dbReference>
<comment type="function">
    <text evidence="1">Allows the formation of correctly charged Asn-tRNA(Asn) or Gln-tRNA(Gln) through the transamidation of misacylated Asp-tRNA(Asn) or Glu-tRNA(Gln) in organisms which lack either or both of asparaginyl-tRNA or glutaminyl-tRNA synthetases. The reaction takes place in the presence of glutamine and ATP through an activated phospho-Asp-tRNA(Asn) or phospho-Glu-tRNA(Gln).</text>
</comment>
<proteinExistence type="inferred from homology"/>
<dbReference type="Pfam" id="PF02686">
    <property type="entry name" value="GatC"/>
    <property type="match status" value="1"/>
</dbReference>
<dbReference type="HAMAP" id="MF_00122">
    <property type="entry name" value="GatC"/>
    <property type="match status" value="1"/>
</dbReference>
<comment type="catalytic activity">
    <reaction evidence="1">
        <text>L-glutamyl-tRNA(Gln) + L-glutamine + ATP + H2O = L-glutaminyl-tRNA(Gln) + L-glutamate + ADP + phosphate + H(+)</text>
        <dbReference type="Rhea" id="RHEA:17521"/>
        <dbReference type="Rhea" id="RHEA-COMP:9681"/>
        <dbReference type="Rhea" id="RHEA-COMP:9684"/>
        <dbReference type="ChEBI" id="CHEBI:15377"/>
        <dbReference type="ChEBI" id="CHEBI:15378"/>
        <dbReference type="ChEBI" id="CHEBI:29985"/>
        <dbReference type="ChEBI" id="CHEBI:30616"/>
        <dbReference type="ChEBI" id="CHEBI:43474"/>
        <dbReference type="ChEBI" id="CHEBI:58359"/>
        <dbReference type="ChEBI" id="CHEBI:78520"/>
        <dbReference type="ChEBI" id="CHEBI:78521"/>
        <dbReference type="ChEBI" id="CHEBI:456216"/>
    </reaction>
</comment>
<comment type="similarity">
    <text evidence="1">Belongs to the GatC family.</text>
</comment>
<protein>
    <recommendedName>
        <fullName evidence="1">Aspartyl/glutamyl-tRNA(Asn/Gln) amidotransferase subunit C</fullName>
        <shortName evidence="1">Asp/Glu-ADT subunit C</shortName>
        <ecNumber evidence="1">6.3.5.-</ecNumber>
    </recommendedName>
</protein>
<reference evidence="3 4" key="1">
    <citation type="journal article" date="2015" name="Nature">
        <title>rRNA introns, odd ribosomes, and small enigmatic genomes across a large radiation of phyla.</title>
        <authorList>
            <person name="Brown C.T."/>
            <person name="Hug L.A."/>
            <person name="Thomas B.C."/>
            <person name="Sharon I."/>
            <person name="Castelle C.J."/>
            <person name="Singh A."/>
            <person name="Wilkins M.J."/>
            <person name="Williams K.H."/>
            <person name="Banfield J.F."/>
        </authorList>
    </citation>
    <scope>NUCLEOTIDE SEQUENCE [LARGE SCALE GENOMIC DNA]</scope>
</reference>
<dbReference type="GO" id="GO:0050566">
    <property type="term" value="F:asparaginyl-tRNA synthase (glutamine-hydrolyzing) activity"/>
    <property type="evidence" value="ECO:0007669"/>
    <property type="project" value="RHEA"/>
</dbReference>
<dbReference type="EMBL" id="LCKQ01000037">
    <property type="protein sequence ID" value="KKU01716.1"/>
    <property type="molecule type" value="Genomic_DNA"/>
</dbReference>
<dbReference type="InterPro" id="IPR003837">
    <property type="entry name" value="GatC"/>
</dbReference>
<evidence type="ECO:0000313" key="4">
    <source>
        <dbReference type="Proteomes" id="UP000034086"/>
    </source>
</evidence>
<evidence type="ECO:0000256" key="2">
    <source>
        <dbReference type="SAM" id="MobiDB-lite"/>
    </source>
</evidence>